<dbReference type="KEGG" id="samb:SAM23877_4977"/>
<organism evidence="1 2">
    <name type="scientific">Streptomyces ambofaciens (strain ATCC 23877 / 3486 / DSM 40053 / JCM 4204 / NBRC 12836 / NRRL B-2516)</name>
    <dbReference type="NCBI Taxonomy" id="278992"/>
    <lineage>
        <taxon>Bacteria</taxon>
        <taxon>Bacillati</taxon>
        <taxon>Actinomycetota</taxon>
        <taxon>Actinomycetes</taxon>
        <taxon>Kitasatosporales</taxon>
        <taxon>Streptomycetaceae</taxon>
        <taxon>Streptomyces</taxon>
    </lineage>
</organism>
<evidence type="ECO:0000313" key="2">
    <source>
        <dbReference type="Proteomes" id="UP000061018"/>
    </source>
</evidence>
<dbReference type="Proteomes" id="UP000061018">
    <property type="component" value="Chromosome"/>
</dbReference>
<sequence>MYDEYPLAVDNFRRPVTDPGMLALVDGFTADPTNRYVSGHRRVSGELDRLRRSTGEELACIRW</sequence>
<dbReference type="AlphaFoldDB" id="A0A0K2AYX9"/>
<gene>
    <name evidence="1" type="ORF">SAM23877_4977</name>
</gene>
<reference evidence="2" key="1">
    <citation type="journal article" date="2015" name="J. Biotechnol.">
        <title>Complete genome sequence of Streptomyces ambofaciens ATCC 23877, the spiramycin producer.</title>
        <authorList>
            <person name="Thibessard A."/>
            <person name="Haas D."/>
            <person name="Gerbaud C."/>
            <person name="Aigle B."/>
            <person name="Lautru S."/>
            <person name="Pernodet J.L."/>
            <person name="Leblond P."/>
        </authorList>
    </citation>
    <scope>NUCLEOTIDE SEQUENCE [LARGE SCALE GENOMIC DNA]</scope>
    <source>
        <strain evidence="2">ATCC 23877 / 3486 / DSM 40053 / JCM 4204 / NBRC 12836 / NRRL B-2516</strain>
    </source>
</reference>
<protein>
    <submittedName>
        <fullName evidence="1">Uncharacterized protein</fullName>
    </submittedName>
</protein>
<name>A0A0K2AYX9_STRA7</name>
<dbReference type="EMBL" id="CP012382">
    <property type="protein sequence ID" value="AKZ58022.1"/>
    <property type="molecule type" value="Genomic_DNA"/>
</dbReference>
<evidence type="ECO:0000313" key="1">
    <source>
        <dbReference type="EMBL" id="AKZ58022.1"/>
    </source>
</evidence>
<proteinExistence type="predicted"/>
<accession>A0A0K2AYX9</accession>